<evidence type="ECO:0000313" key="2">
    <source>
        <dbReference type="EMBL" id="KAH9517122.1"/>
    </source>
</evidence>
<reference evidence="2" key="1">
    <citation type="submission" date="2013-05" db="EMBL/GenBank/DDBJ databases">
        <authorList>
            <person name="Yim A.K.Y."/>
            <person name="Chan T.F."/>
            <person name="Ji K.M."/>
            <person name="Liu X.Y."/>
            <person name="Zhou J.W."/>
            <person name="Li R.Q."/>
            <person name="Yang K.Y."/>
            <person name="Li J."/>
            <person name="Li M."/>
            <person name="Law P.T.W."/>
            <person name="Wu Y.L."/>
            <person name="Cai Z.L."/>
            <person name="Qin H."/>
            <person name="Bao Y."/>
            <person name="Leung R.K.K."/>
            <person name="Ng P.K.S."/>
            <person name="Zou J."/>
            <person name="Zhong X.J."/>
            <person name="Ran P.X."/>
            <person name="Zhong N.S."/>
            <person name="Liu Z.G."/>
            <person name="Tsui S.K.W."/>
        </authorList>
    </citation>
    <scope>NUCLEOTIDE SEQUENCE</scope>
    <source>
        <strain evidence="2">Derf</strain>
        <tissue evidence="2">Whole organism</tissue>
    </source>
</reference>
<accession>A0A922L8H1</accession>
<keyword evidence="1" id="KW-1133">Transmembrane helix</keyword>
<dbReference type="AlphaFoldDB" id="A0A922L8H1"/>
<comment type="caution">
    <text evidence="2">The sequence shown here is derived from an EMBL/GenBank/DDBJ whole genome shotgun (WGS) entry which is preliminary data.</text>
</comment>
<feature type="transmembrane region" description="Helical" evidence="1">
    <location>
        <begin position="15"/>
        <end position="36"/>
    </location>
</feature>
<organism evidence="2 3">
    <name type="scientific">Dermatophagoides farinae</name>
    <name type="common">American house dust mite</name>
    <dbReference type="NCBI Taxonomy" id="6954"/>
    <lineage>
        <taxon>Eukaryota</taxon>
        <taxon>Metazoa</taxon>
        <taxon>Ecdysozoa</taxon>
        <taxon>Arthropoda</taxon>
        <taxon>Chelicerata</taxon>
        <taxon>Arachnida</taxon>
        <taxon>Acari</taxon>
        <taxon>Acariformes</taxon>
        <taxon>Sarcoptiformes</taxon>
        <taxon>Astigmata</taxon>
        <taxon>Psoroptidia</taxon>
        <taxon>Analgoidea</taxon>
        <taxon>Pyroglyphidae</taxon>
        <taxon>Dermatophagoidinae</taxon>
        <taxon>Dermatophagoides</taxon>
    </lineage>
</organism>
<dbReference type="Proteomes" id="UP000790347">
    <property type="component" value="Unassembled WGS sequence"/>
</dbReference>
<reference evidence="2" key="2">
    <citation type="journal article" date="2022" name="Res Sq">
        <title>Comparative Genomics Reveals Insights into the Divergent Evolution of Astigmatic Mites and Household Pest Adaptations.</title>
        <authorList>
            <person name="Xiong Q."/>
            <person name="Wan A.T.-Y."/>
            <person name="Liu X.-Y."/>
            <person name="Fung C.S.-H."/>
            <person name="Xiao X."/>
            <person name="Malainual N."/>
            <person name="Hou J."/>
            <person name="Wang L."/>
            <person name="Wang M."/>
            <person name="Yang K."/>
            <person name="Cui Y."/>
            <person name="Leung E."/>
            <person name="Nong W."/>
            <person name="Shin S.-K."/>
            <person name="Au S."/>
            <person name="Jeong K.Y."/>
            <person name="Chew F.T."/>
            <person name="Hui J."/>
            <person name="Leung T.F."/>
            <person name="Tungtrongchitr A."/>
            <person name="Zhong N."/>
            <person name="Liu Z."/>
            <person name="Tsui S."/>
        </authorList>
    </citation>
    <scope>NUCLEOTIDE SEQUENCE</scope>
    <source>
        <strain evidence="2">Derf</strain>
        <tissue evidence="2">Whole organism</tissue>
    </source>
</reference>
<protein>
    <submittedName>
        <fullName evidence="2">Uncharacterized protein</fullName>
    </submittedName>
</protein>
<gene>
    <name evidence="2" type="ORF">DERF_007818</name>
</gene>
<evidence type="ECO:0000313" key="3">
    <source>
        <dbReference type="Proteomes" id="UP000790347"/>
    </source>
</evidence>
<keyword evidence="1" id="KW-0472">Membrane</keyword>
<proteinExistence type="predicted"/>
<dbReference type="EMBL" id="ASGP02000003">
    <property type="protein sequence ID" value="KAH9517122.1"/>
    <property type="molecule type" value="Genomic_DNA"/>
</dbReference>
<sequence length="74" mass="8729">MAHFHCYSSDDKMVAFNHMADIFLFPIRNILTVFIVERLRQRRHQVDMIQNCSCDDEINHSRSILLQCSVFAIS</sequence>
<name>A0A922L8H1_DERFA</name>
<evidence type="ECO:0000256" key="1">
    <source>
        <dbReference type="SAM" id="Phobius"/>
    </source>
</evidence>
<keyword evidence="3" id="KW-1185">Reference proteome</keyword>
<keyword evidence="1" id="KW-0812">Transmembrane</keyword>